<reference evidence="3" key="1">
    <citation type="submission" date="2017-08" db="EMBL/GenBank/DDBJ databases">
        <title>Mesorhizobium wenxinae sp. nov., a novel rhizobial species isolated from root nodules of chickpea (Cicer arietinum L.).</title>
        <authorList>
            <person name="Zhang J."/>
        </authorList>
    </citation>
    <scope>NUCLEOTIDE SEQUENCE [LARGE SCALE GENOMIC DNA]</scope>
    <source>
        <strain evidence="3">USDA 3392</strain>
    </source>
</reference>
<dbReference type="AlphaFoldDB" id="A0AB36R1U4"/>
<dbReference type="Proteomes" id="UP000216215">
    <property type="component" value="Unassembled WGS sequence"/>
</dbReference>
<dbReference type="Gene3D" id="1.10.260.40">
    <property type="entry name" value="lambda repressor-like DNA-binding domains"/>
    <property type="match status" value="2"/>
</dbReference>
<evidence type="ECO:0000313" key="2">
    <source>
        <dbReference type="EMBL" id="PAP98669.1"/>
    </source>
</evidence>
<protein>
    <submittedName>
        <fullName evidence="2">Transcriptional regulator</fullName>
    </submittedName>
</protein>
<organism evidence="2 3">
    <name type="scientific">Mesorhizobium mediterraneum</name>
    <dbReference type="NCBI Taxonomy" id="43617"/>
    <lineage>
        <taxon>Bacteria</taxon>
        <taxon>Pseudomonadati</taxon>
        <taxon>Pseudomonadota</taxon>
        <taxon>Alphaproteobacteria</taxon>
        <taxon>Hyphomicrobiales</taxon>
        <taxon>Phyllobacteriaceae</taxon>
        <taxon>Mesorhizobium</taxon>
    </lineage>
</organism>
<dbReference type="EMBL" id="NPKI01000043">
    <property type="protein sequence ID" value="PAP98669.1"/>
    <property type="molecule type" value="Genomic_DNA"/>
</dbReference>
<proteinExistence type="predicted"/>
<dbReference type="SMART" id="SM00530">
    <property type="entry name" value="HTH_XRE"/>
    <property type="match status" value="2"/>
</dbReference>
<evidence type="ECO:0000313" key="3">
    <source>
        <dbReference type="Proteomes" id="UP000216215"/>
    </source>
</evidence>
<accession>A0AB36R1U4</accession>
<feature type="domain" description="HTH cro/C1-type" evidence="1">
    <location>
        <begin position="108"/>
        <end position="162"/>
    </location>
</feature>
<dbReference type="CDD" id="cd00093">
    <property type="entry name" value="HTH_XRE"/>
    <property type="match status" value="1"/>
</dbReference>
<keyword evidence="3" id="KW-1185">Reference proteome</keyword>
<evidence type="ECO:0000259" key="1">
    <source>
        <dbReference type="PROSITE" id="PS50943"/>
    </source>
</evidence>
<sequence>MLPNEAGEVNNPLRDNIAWFLETERRKRKLRHQHMAELFKTSPGQGLAYRTYIRTMRKRNNVTLRTVEQMAQALEVSIATLLVGGAEVEPWAHKLTEKSIRARLAAIIDSERKRRNLVRYQMAELLGVSEITFTKLERASGNISVDTIAAVGEALGRDPATFLFREPDSQHQPA</sequence>
<dbReference type="InterPro" id="IPR010982">
    <property type="entry name" value="Lambda_DNA-bd_dom_sf"/>
</dbReference>
<gene>
    <name evidence="2" type="ORF">CIT25_29735</name>
</gene>
<dbReference type="SUPFAM" id="SSF47413">
    <property type="entry name" value="lambda repressor-like DNA-binding domains"/>
    <property type="match status" value="2"/>
</dbReference>
<dbReference type="InterPro" id="IPR001387">
    <property type="entry name" value="Cro/C1-type_HTH"/>
</dbReference>
<dbReference type="RefSeq" id="WP_095488742.1">
    <property type="nucleotide sequence ID" value="NZ_CP088152.1"/>
</dbReference>
<dbReference type="GO" id="GO:0003677">
    <property type="term" value="F:DNA binding"/>
    <property type="evidence" value="ECO:0007669"/>
    <property type="project" value="InterPro"/>
</dbReference>
<dbReference type="PROSITE" id="PS50943">
    <property type="entry name" value="HTH_CROC1"/>
    <property type="match status" value="2"/>
</dbReference>
<comment type="caution">
    <text evidence="2">The sequence shown here is derived from an EMBL/GenBank/DDBJ whole genome shotgun (WGS) entry which is preliminary data.</text>
</comment>
<feature type="domain" description="HTH cro/C1-type" evidence="1">
    <location>
        <begin position="57"/>
        <end position="81"/>
    </location>
</feature>
<name>A0AB36R1U4_9HYPH</name>